<dbReference type="GO" id="GO:0006508">
    <property type="term" value="P:proteolysis"/>
    <property type="evidence" value="ECO:0007669"/>
    <property type="project" value="UniProtKB-KW"/>
</dbReference>
<feature type="domain" description="Cathepsin propeptide inhibitor" evidence="12">
    <location>
        <begin position="51"/>
        <end position="107"/>
    </location>
</feature>
<evidence type="ECO:0000256" key="4">
    <source>
        <dbReference type="ARBA" id="ARBA00022807"/>
    </source>
</evidence>
<dbReference type="SMART" id="SM00645">
    <property type="entry name" value="Pept_C1"/>
    <property type="match status" value="1"/>
</dbReference>
<dbReference type="InterPro" id="IPR000668">
    <property type="entry name" value="Peptidase_C1A_C"/>
</dbReference>
<dbReference type="PROSITE" id="PS00139">
    <property type="entry name" value="THIOL_PROTEASE_CYS"/>
    <property type="match status" value="1"/>
</dbReference>
<evidence type="ECO:0000256" key="8">
    <source>
        <dbReference type="ARBA" id="ARBA00066502"/>
    </source>
</evidence>
<dbReference type="InterPro" id="IPR000169">
    <property type="entry name" value="Pept_cys_AS"/>
</dbReference>
<dbReference type="Pfam" id="PF00112">
    <property type="entry name" value="Peptidase_C1"/>
    <property type="match status" value="1"/>
</dbReference>
<accession>A0AAD5GUK6</accession>
<evidence type="ECO:0000256" key="2">
    <source>
        <dbReference type="ARBA" id="ARBA00022670"/>
    </source>
</evidence>
<protein>
    <recommendedName>
        <fullName evidence="9">Actinidain</fullName>
        <ecNumber evidence="8">3.4.22.14</ecNumber>
    </recommendedName>
</protein>
<dbReference type="InterPro" id="IPR013128">
    <property type="entry name" value="Peptidase_C1A"/>
</dbReference>
<keyword evidence="4" id="KW-0788">Thiol protease</keyword>
<dbReference type="PROSITE" id="PS00639">
    <property type="entry name" value="THIOL_PROTEASE_HIS"/>
    <property type="match status" value="1"/>
</dbReference>
<comment type="similarity">
    <text evidence="1">Belongs to the peptidase C1 family.</text>
</comment>
<evidence type="ECO:0000313" key="13">
    <source>
        <dbReference type="EMBL" id="KAI7753804.1"/>
    </source>
</evidence>
<feature type="domain" description="Peptidase C1A papain C-terminal" evidence="11">
    <location>
        <begin position="139"/>
        <end position="354"/>
    </location>
</feature>
<name>A0AAD5GUK6_AMBAR</name>
<feature type="non-terminal residue" evidence="13">
    <location>
        <position position="362"/>
    </location>
</feature>
<evidence type="ECO:0000313" key="14">
    <source>
        <dbReference type="Proteomes" id="UP001206925"/>
    </source>
</evidence>
<dbReference type="PRINTS" id="PR00705">
    <property type="entry name" value="PAPAIN"/>
</dbReference>
<comment type="caution">
    <text evidence="13">The sequence shown here is derived from an EMBL/GenBank/DDBJ whole genome shotgun (WGS) entry which is preliminary data.</text>
</comment>
<evidence type="ECO:0000256" key="6">
    <source>
        <dbReference type="ARBA" id="ARBA00050389"/>
    </source>
</evidence>
<proteinExistence type="inferred from homology"/>
<feature type="non-terminal residue" evidence="13">
    <location>
        <position position="1"/>
    </location>
</feature>
<dbReference type="InterPro" id="IPR025660">
    <property type="entry name" value="Pept_his_AS"/>
</dbReference>
<dbReference type="PANTHER" id="PTHR12411">
    <property type="entry name" value="CYSTEINE PROTEASE FAMILY C1-RELATED"/>
    <property type="match status" value="1"/>
</dbReference>
<dbReference type="Gene3D" id="3.90.70.10">
    <property type="entry name" value="Cysteine proteinases"/>
    <property type="match status" value="1"/>
</dbReference>
<evidence type="ECO:0000259" key="11">
    <source>
        <dbReference type="SMART" id="SM00645"/>
    </source>
</evidence>
<dbReference type="InterPro" id="IPR039417">
    <property type="entry name" value="Peptidase_C1A_papain-like"/>
</dbReference>
<feature type="chain" id="PRO_5042283581" description="Actinidain" evidence="10">
    <location>
        <begin position="29"/>
        <end position="362"/>
    </location>
</feature>
<dbReference type="EC" id="3.4.22.14" evidence="8"/>
<comment type="function">
    <text evidence="7">Cysteine protease responsible for the cleavage of kiwellin into kissper and KiTH.</text>
</comment>
<gene>
    <name evidence="13" type="ORF">M8C21_003186</name>
</gene>
<keyword evidence="2" id="KW-0645">Protease</keyword>
<evidence type="ECO:0000259" key="12">
    <source>
        <dbReference type="SMART" id="SM00848"/>
    </source>
</evidence>
<feature type="signal peptide" evidence="10">
    <location>
        <begin position="1"/>
        <end position="28"/>
    </location>
</feature>
<keyword evidence="5" id="KW-1015">Disulfide bond</keyword>
<comment type="catalytic activity">
    <reaction evidence="6">
        <text>Specificity close to that of papain.</text>
        <dbReference type="EC" id="3.4.22.14"/>
    </reaction>
</comment>
<evidence type="ECO:0000256" key="1">
    <source>
        <dbReference type="ARBA" id="ARBA00008455"/>
    </source>
</evidence>
<evidence type="ECO:0000256" key="7">
    <source>
        <dbReference type="ARBA" id="ARBA00058326"/>
    </source>
</evidence>
<dbReference type="Pfam" id="PF08246">
    <property type="entry name" value="Inhibitor_I29"/>
    <property type="match status" value="1"/>
</dbReference>
<dbReference type="Proteomes" id="UP001206925">
    <property type="component" value="Unassembled WGS sequence"/>
</dbReference>
<dbReference type="InterPro" id="IPR038765">
    <property type="entry name" value="Papain-like_cys_pep_sf"/>
</dbReference>
<evidence type="ECO:0000256" key="3">
    <source>
        <dbReference type="ARBA" id="ARBA00022801"/>
    </source>
</evidence>
<keyword evidence="3" id="KW-0378">Hydrolase</keyword>
<evidence type="ECO:0000256" key="5">
    <source>
        <dbReference type="ARBA" id="ARBA00023157"/>
    </source>
</evidence>
<dbReference type="AlphaFoldDB" id="A0AAD5GUK6"/>
<organism evidence="13 14">
    <name type="scientific">Ambrosia artemisiifolia</name>
    <name type="common">Common ragweed</name>
    <dbReference type="NCBI Taxonomy" id="4212"/>
    <lineage>
        <taxon>Eukaryota</taxon>
        <taxon>Viridiplantae</taxon>
        <taxon>Streptophyta</taxon>
        <taxon>Embryophyta</taxon>
        <taxon>Tracheophyta</taxon>
        <taxon>Spermatophyta</taxon>
        <taxon>Magnoliopsida</taxon>
        <taxon>eudicotyledons</taxon>
        <taxon>Gunneridae</taxon>
        <taxon>Pentapetalae</taxon>
        <taxon>asterids</taxon>
        <taxon>campanulids</taxon>
        <taxon>Asterales</taxon>
        <taxon>Asteraceae</taxon>
        <taxon>Asteroideae</taxon>
        <taxon>Heliantheae alliance</taxon>
        <taxon>Heliantheae</taxon>
        <taxon>Ambrosia</taxon>
    </lineage>
</organism>
<evidence type="ECO:0000256" key="9">
    <source>
        <dbReference type="ARBA" id="ARBA00068904"/>
    </source>
</evidence>
<reference evidence="13" key="1">
    <citation type="submission" date="2022-06" db="EMBL/GenBank/DDBJ databases">
        <title>Uncovering the hologenomic basis of an extraordinary plant invasion.</title>
        <authorList>
            <person name="Bieker V.C."/>
            <person name="Martin M.D."/>
            <person name="Gilbert T."/>
            <person name="Hodgins K."/>
            <person name="Battlay P."/>
            <person name="Petersen B."/>
            <person name="Wilson J."/>
        </authorList>
    </citation>
    <scope>NUCLEOTIDE SEQUENCE</scope>
    <source>
        <strain evidence="13">AA19_3_7</strain>
        <tissue evidence="13">Leaf</tissue>
    </source>
</reference>
<evidence type="ECO:0000256" key="10">
    <source>
        <dbReference type="SAM" id="SignalP"/>
    </source>
</evidence>
<dbReference type="PROSITE" id="PS00640">
    <property type="entry name" value="THIOL_PROTEASE_ASN"/>
    <property type="match status" value="1"/>
</dbReference>
<dbReference type="SMART" id="SM00848">
    <property type="entry name" value="Inhibitor_I29"/>
    <property type="match status" value="1"/>
</dbReference>
<keyword evidence="14" id="KW-1185">Reference proteome</keyword>
<dbReference type="InterPro" id="IPR013201">
    <property type="entry name" value="Prot_inhib_I29"/>
</dbReference>
<dbReference type="CDD" id="cd02248">
    <property type="entry name" value="Peptidase_C1A"/>
    <property type="match status" value="1"/>
</dbReference>
<dbReference type="EMBL" id="JAMZMK010005265">
    <property type="protein sequence ID" value="KAI7753804.1"/>
    <property type="molecule type" value="Genomic_DNA"/>
</dbReference>
<sequence>SNILSFNTMKLPSMVVLLLFALFSVSSAMDKYEDMTTTDTSTSIDEANDMFMSWLVKHGKIYNTVEEKEKRFQIFKDNLEYIEQHNSGSHSYKLGLNKFADLSVEEYRLQYTMPKNINSKRKLNTVKSDRYSIRSGDVLPDSIDWRTKGAIAAIKDQGSCGCCWAFSTIGAVEALNQIVTGNLITLSEQELVDCDTSYSLGCNGGYVNHAFEFIATSGGIYSDKDYPYIGIEGICNTSMKGKKVDSIDGYEVVPINDESALQKAVVNQPISVAIDSSGQNFQFYESGILNGSCGTQLDHGVVLVGYGTEDGMDYWIVRNSWGVEWGEQGYIRMERNIQEIEGICGIAMQASYPIKNGNPKTN</sequence>
<dbReference type="InterPro" id="IPR025661">
    <property type="entry name" value="Pept_asp_AS"/>
</dbReference>
<dbReference type="SUPFAM" id="SSF54001">
    <property type="entry name" value="Cysteine proteinases"/>
    <property type="match status" value="1"/>
</dbReference>
<dbReference type="FunFam" id="3.90.70.10:FF:000068">
    <property type="entry name" value="Cysteine protease 1"/>
    <property type="match status" value="1"/>
</dbReference>
<dbReference type="GO" id="GO:0004197">
    <property type="term" value="F:cysteine-type endopeptidase activity"/>
    <property type="evidence" value="ECO:0007669"/>
    <property type="project" value="UniProtKB-EC"/>
</dbReference>
<keyword evidence="10" id="KW-0732">Signal</keyword>